<sequence length="152" mass="17231">MRDGTGDGERRWISTVPHFWLQALRWYFCAFRLNSGCRLLALLRSSVLWSGLVWSCQTIGFRAICRCDPRCLCRTKLIGRQRMATGSRQVGPHISCSRFQTSCSLERDTETAERGGGARGQQRSRDNDERPTRIVTSEAADADADAECNYLH</sequence>
<organism evidence="2 3">
    <name type="scientific">Lasiosphaeria ovina</name>
    <dbReference type="NCBI Taxonomy" id="92902"/>
    <lineage>
        <taxon>Eukaryota</taxon>
        <taxon>Fungi</taxon>
        <taxon>Dikarya</taxon>
        <taxon>Ascomycota</taxon>
        <taxon>Pezizomycotina</taxon>
        <taxon>Sordariomycetes</taxon>
        <taxon>Sordariomycetidae</taxon>
        <taxon>Sordariales</taxon>
        <taxon>Lasiosphaeriaceae</taxon>
        <taxon>Lasiosphaeria</taxon>
    </lineage>
</organism>
<protein>
    <submittedName>
        <fullName evidence="2">Uncharacterized protein</fullName>
    </submittedName>
</protein>
<reference evidence="2" key="2">
    <citation type="submission" date="2023-06" db="EMBL/GenBank/DDBJ databases">
        <authorList>
            <consortium name="Lawrence Berkeley National Laboratory"/>
            <person name="Haridas S."/>
            <person name="Hensen N."/>
            <person name="Bonometti L."/>
            <person name="Westerberg I."/>
            <person name="Brannstrom I.O."/>
            <person name="Guillou S."/>
            <person name="Cros-Aarteil S."/>
            <person name="Calhoun S."/>
            <person name="Kuo A."/>
            <person name="Mondo S."/>
            <person name="Pangilinan J."/>
            <person name="Riley R."/>
            <person name="Labutti K."/>
            <person name="Andreopoulos B."/>
            <person name="Lipzen A."/>
            <person name="Chen C."/>
            <person name="Yanf M."/>
            <person name="Daum C."/>
            <person name="Ng V."/>
            <person name="Clum A."/>
            <person name="Steindorff A."/>
            <person name="Ohm R."/>
            <person name="Martin F."/>
            <person name="Silar P."/>
            <person name="Natvig D."/>
            <person name="Lalanne C."/>
            <person name="Gautier V."/>
            <person name="Ament-Velasquez S.L."/>
            <person name="Kruys A."/>
            <person name="Hutchinson M.I."/>
            <person name="Powell A.J."/>
            <person name="Barry K."/>
            <person name="Miller A.N."/>
            <person name="Grigoriev I.V."/>
            <person name="Debuchy R."/>
            <person name="Gladieux P."/>
            <person name="Thoren M.H."/>
            <person name="Johannesson H."/>
        </authorList>
    </citation>
    <scope>NUCLEOTIDE SEQUENCE</scope>
    <source>
        <strain evidence="2">CBS 958.72</strain>
    </source>
</reference>
<name>A0AAE0NJJ1_9PEZI</name>
<gene>
    <name evidence="2" type="ORF">B0T24DRAFT_21133</name>
</gene>
<feature type="region of interest" description="Disordered" evidence="1">
    <location>
        <begin position="110"/>
        <end position="144"/>
    </location>
</feature>
<reference evidence="2" key="1">
    <citation type="journal article" date="2023" name="Mol. Phylogenet. Evol.">
        <title>Genome-scale phylogeny and comparative genomics of the fungal order Sordariales.</title>
        <authorList>
            <person name="Hensen N."/>
            <person name="Bonometti L."/>
            <person name="Westerberg I."/>
            <person name="Brannstrom I.O."/>
            <person name="Guillou S."/>
            <person name="Cros-Aarteil S."/>
            <person name="Calhoun S."/>
            <person name="Haridas S."/>
            <person name="Kuo A."/>
            <person name="Mondo S."/>
            <person name="Pangilinan J."/>
            <person name="Riley R."/>
            <person name="LaButti K."/>
            <person name="Andreopoulos B."/>
            <person name="Lipzen A."/>
            <person name="Chen C."/>
            <person name="Yan M."/>
            <person name="Daum C."/>
            <person name="Ng V."/>
            <person name="Clum A."/>
            <person name="Steindorff A."/>
            <person name="Ohm R.A."/>
            <person name="Martin F."/>
            <person name="Silar P."/>
            <person name="Natvig D.O."/>
            <person name="Lalanne C."/>
            <person name="Gautier V."/>
            <person name="Ament-Velasquez S.L."/>
            <person name="Kruys A."/>
            <person name="Hutchinson M.I."/>
            <person name="Powell A.J."/>
            <person name="Barry K."/>
            <person name="Miller A.N."/>
            <person name="Grigoriev I.V."/>
            <person name="Debuchy R."/>
            <person name="Gladieux P."/>
            <person name="Hiltunen Thoren M."/>
            <person name="Johannesson H."/>
        </authorList>
    </citation>
    <scope>NUCLEOTIDE SEQUENCE</scope>
    <source>
        <strain evidence="2">CBS 958.72</strain>
    </source>
</reference>
<accession>A0AAE0NJJ1</accession>
<evidence type="ECO:0000313" key="2">
    <source>
        <dbReference type="EMBL" id="KAK3382713.1"/>
    </source>
</evidence>
<evidence type="ECO:0000313" key="3">
    <source>
        <dbReference type="Proteomes" id="UP001287356"/>
    </source>
</evidence>
<comment type="caution">
    <text evidence="2">The sequence shown here is derived from an EMBL/GenBank/DDBJ whole genome shotgun (WGS) entry which is preliminary data.</text>
</comment>
<evidence type="ECO:0000256" key="1">
    <source>
        <dbReference type="SAM" id="MobiDB-lite"/>
    </source>
</evidence>
<proteinExistence type="predicted"/>
<keyword evidence="3" id="KW-1185">Reference proteome</keyword>
<dbReference type="EMBL" id="JAULSN010000001">
    <property type="protein sequence ID" value="KAK3382713.1"/>
    <property type="molecule type" value="Genomic_DNA"/>
</dbReference>
<dbReference type="AlphaFoldDB" id="A0AAE0NJJ1"/>
<feature type="compositionally biased region" description="Basic and acidic residues" evidence="1">
    <location>
        <begin position="123"/>
        <end position="132"/>
    </location>
</feature>
<dbReference type="Proteomes" id="UP001287356">
    <property type="component" value="Unassembled WGS sequence"/>
</dbReference>